<comment type="caution">
    <text evidence="2">The sequence shown here is derived from an EMBL/GenBank/DDBJ whole genome shotgun (WGS) entry which is preliminary data.</text>
</comment>
<keyword evidence="1" id="KW-0472">Membrane</keyword>
<organism evidence="2 3">
    <name type="scientific">Albibacterium profundi</name>
    <dbReference type="NCBI Taxonomy" id="3134906"/>
    <lineage>
        <taxon>Bacteria</taxon>
        <taxon>Pseudomonadati</taxon>
        <taxon>Bacteroidota</taxon>
        <taxon>Sphingobacteriia</taxon>
        <taxon>Sphingobacteriales</taxon>
        <taxon>Sphingobacteriaceae</taxon>
        <taxon>Albibacterium</taxon>
    </lineage>
</organism>
<feature type="transmembrane region" description="Helical" evidence="1">
    <location>
        <begin position="37"/>
        <end position="56"/>
    </location>
</feature>
<evidence type="ECO:0000256" key="1">
    <source>
        <dbReference type="SAM" id="Phobius"/>
    </source>
</evidence>
<reference evidence="2 3" key="1">
    <citation type="submission" date="2024-04" db="EMBL/GenBank/DDBJ databases">
        <title>Albibacterium profundi sp. nov., isolated from sediment of the Challenger Deep of Mariana Trench.</title>
        <authorList>
            <person name="Wang Y."/>
        </authorList>
    </citation>
    <scope>NUCLEOTIDE SEQUENCE [LARGE SCALE GENOMIC DNA]</scope>
    <source>
        <strain evidence="2 3">RHL897</strain>
    </source>
</reference>
<keyword evidence="1" id="KW-1133">Transmembrane helix</keyword>
<sequence>MTDLLVMVFSGLGSIFILIASIGIVRMPDFFLRLSVTVKATTLGVGFILLSSVMYFGELPVTTKALAIVLFLFLTSPVGAQLIGRVAYFSGTKLWKNSVLDELNEKFDKEKNTIGSENSTDDKVEGDT</sequence>
<feature type="transmembrane region" description="Helical" evidence="1">
    <location>
        <begin position="6"/>
        <end position="25"/>
    </location>
</feature>
<name>A0ABV5CC95_9SPHI</name>
<dbReference type="EMBL" id="JBBVGT010000002">
    <property type="protein sequence ID" value="MFB5945096.1"/>
    <property type="molecule type" value="Genomic_DNA"/>
</dbReference>
<dbReference type="InterPro" id="IPR005133">
    <property type="entry name" value="PhaG_MnhG_YufB"/>
</dbReference>
<protein>
    <submittedName>
        <fullName evidence="2">Monovalent cation/H(+) antiporter subunit G</fullName>
    </submittedName>
</protein>
<evidence type="ECO:0000313" key="3">
    <source>
        <dbReference type="Proteomes" id="UP001580928"/>
    </source>
</evidence>
<dbReference type="PANTHER" id="PTHR34703">
    <property type="entry name" value="ANTIPORTER SUBUNIT MNHG2-RELATED"/>
    <property type="match status" value="1"/>
</dbReference>
<feature type="transmembrane region" description="Helical" evidence="1">
    <location>
        <begin position="68"/>
        <end position="88"/>
    </location>
</feature>
<evidence type="ECO:0000313" key="2">
    <source>
        <dbReference type="EMBL" id="MFB5945096.1"/>
    </source>
</evidence>
<dbReference type="NCBIfam" id="TIGR01300">
    <property type="entry name" value="CPA3_mnhG_phaG"/>
    <property type="match status" value="1"/>
</dbReference>
<dbReference type="RefSeq" id="WP_375556646.1">
    <property type="nucleotide sequence ID" value="NZ_JBBVGT010000002.1"/>
</dbReference>
<dbReference type="Proteomes" id="UP001580928">
    <property type="component" value="Unassembled WGS sequence"/>
</dbReference>
<dbReference type="NCBIfam" id="NF009314">
    <property type="entry name" value="PRK12674.1-2"/>
    <property type="match status" value="1"/>
</dbReference>
<dbReference type="PANTHER" id="PTHR34703:SF1">
    <property type="entry name" value="ANTIPORTER SUBUNIT MNHG2-RELATED"/>
    <property type="match status" value="1"/>
</dbReference>
<accession>A0ABV5CC95</accession>
<keyword evidence="3" id="KW-1185">Reference proteome</keyword>
<gene>
    <name evidence="2" type="primary">mnhG</name>
    <name evidence="2" type="ORF">WKR92_04550</name>
</gene>
<dbReference type="Pfam" id="PF03334">
    <property type="entry name" value="PhaG_MnhG_YufB"/>
    <property type="match status" value="1"/>
</dbReference>
<keyword evidence="1" id="KW-0812">Transmembrane</keyword>
<proteinExistence type="predicted"/>